<dbReference type="InterPro" id="IPR036097">
    <property type="entry name" value="HisK_dim/P_sf"/>
</dbReference>
<evidence type="ECO:0000256" key="10">
    <source>
        <dbReference type="SAM" id="MobiDB-lite"/>
    </source>
</evidence>
<dbReference type="SUPFAM" id="SSF55874">
    <property type="entry name" value="ATPase domain of HSP90 chaperone/DNA topoisomerase II/histidine kinase"/>
    <property type="match status" value="1"/>
</dbReference>
<dbReference type="Pfam" id="PF13185">
    <property type="entry name" value="GAF_2"/>
    <property type="match status" value="1"/>
</dbReference>
<proteinExistence type="predicted"/>
<feature type="domain" description="Response regulatory" evidence="13">
    <location>
        <begin position="950"/>
        <end position="1065"/>
    </location>
</feature>
<dbReference type="GO" id="GO:0016020">
    <property type="term" value="C:membrane"/>
    <property type="evidence" value="ECO:0007669"/>
    <property type="project" value="UniProtKB-SubCell"/>
</dbReference>
<dbReference type="CDD" id="cd17546">
    <property type="entry name" value="REC_hyHK_CKI1_RcsC-like"/>
    <property type="match status" value="1"/>
</dbReference>
<dbReference type="InterPro" id="IPR011006">
    <property type="entry name" value="CheY-like_superfamily"/>
</dbReference>
<feature type="modified residue" description="4-aspartylphosphate" evidence="8">
    <location>
        <position position="1272"/>
    </location>
</feature>
<dbReference type="EMBL" id="ATBP01000136">
    <property type="protein sequence ID" value="ETR72554.1"/>
    <property type="molecule type" value="Genomic_DNA"/>
</dbReference>
<evidence type="ECO:0000313" key="15">
    <source>
        <dbReference type="EMBL" id="ETR72554.1"/>
    </source>
</evidence>
<keyword evidence="5" id="KW-0808">Transferase</keyword>
<comment type="caution">
    <text evidence="15">The sequence shown here is derived from an EMBL/GenBank/DDBJ whole genome shotgun (WGS) entry which is preliminary data.</text>
</comment>
<organism evidence="15 16">
    <name type="scientific">Candidatus Magnetoglobus multicellularis str. Araruama</name>
    <dbReference type="NCBI Taxonomy" id="890399"/>
    <lineage>
        <taxon>Bacteria</taxon>
        <taxon>Pseudomonadati</taxon>
        <taxon>Thermodesulfobacteriota</taxon>
        <taxon>Desulfobacteria</taxon>
        <taxon>Desulfobacterales</taxon>
        <taxon>Desulfobacteraceae</taxon>
        <taxon>Candidatus Magnetoglobus</taxon>
    </lineage>
</organism>
<dbReference type="PRINTS" id="PR00344">
    <property type="entry name" value="BCTRLSENSOR"/>
</dbReference>
<dbReference type="SUPFAM" id="SSF55781">
    <property type="entry name" value="GAF domain-like"/>
    <property type="match status" value="1"/>
</dbReference>
<dbReference type="SMART" id="SM00448">
    <property type="entry name" value="REC"/>
    <property type="match status" value="3"/>
</dbReference>
<dbReference type="FunFam" id="3.30.565.10:FF:000010">
    <property type="entry name" value="Sensor histidine kinase RcsC"/>
    <property type="match status" value="1"/>
</dbReference>
<evidence type="ECO:0000256" key="1">
    <source>
        <dbReference type="ARBA" id="ARBA00000085"/>
    </source>
</evidence>
<dbReference type="Gene3D" id="3.30.450.40">
    <property type="match status" value="1"/>
</dbReference>
<feature type="domain" description="Histidine kinase" evidence="12">
    <location>
        <begin position="635"/>
        <end position="866"/>
    </location>
</feature>
<dbReference type="Pfam" id="PF00512">
    <property type="entry name" value="HisKA"/>
    <property type="match status" value="1"/>
</dbReference>
<feature type="transmembrane region" description="Helical" evidence="11">
    <location>
        <begin position="195"/>
        <end position="217"/>
    </location>
</feature>
<dbReference type="InterPro" id="IPR001789">
    <property type="entry name" value="Sig_transdc_resp-reg_receiver"/>
</dbReference>
<keyword evidence="11" id="KW-0812">Transmembrane</keyword>
<dbReference type="PROSITE" id="PS50885">
    <property type="entry name" value="HAMP"/>
    <property type="match status" value="2"/>
</dbReference>
<dbReference type="InterPro" id="IPR007891">
    <property type="entry name" value="CHASE3"/>
</dbReference>
<evidence type="ECO:0000259" key="12">
    <source>
        <dbReference type="PROSITE" id="PS50109"/>
    </source>
</evidence>
<evidence type="ECO:0000256" key="9">
    <source>
        <dbReference type="SAM" id="Coils"/>
    </source>
</evidence>
<feature type="modified residue" description="4-aspartylphosphate" evidence="8">
    <location>
        <position position="999"/>
    </location>
</feature>
<dbReference type="Pfam" id="PF00672">
    <property type="entry name" value="HAMP"/>
    <property type="match status" value="2"/>
</dbReference>
<dbReference type="Pfam" id="PF00072">
    <property type="entry name" value="Response_reg"/>
    <property type="match status" value="3"/>
</dbReference>
<sequence>MFGRFKIGTQMLLGYSIALTMLAIISIVVYINVSQVLETYDWVDRTHRIIEQCYELQHLVTEMESGERGFTILGNTDFLEIYKSAVNKFDEKAESLFQLIAHNPEQTIRLKRFCNAVKHWQKNSALPIIAKRKEINQLPKATIFKQMSELMGAESGKLIIHNHDIHSLFEDFIGVENALMEIREREATKSVKKTINLMLFGTLFSILLGLFIAYILAKSIARPIQNIVLVLKRIVKGELDVYSNFESELSLDQIKANNEMGQLAFVCRELTDFIKETTQTADRISKGDFTADMRERGHHDILARSMNQMIVNFKSVITQANRIAEGDLSIEVSVQSDMDVLGHTLNSMTRALRESKEVNQVQDWLKSGQTQLYDIMRGEYDIPKLCERIISFVALYLDCQVGAIYIMSDKDKALHLISSYAFERRKNIANRFAPGESLVGQAVLEKQPIIVTEVPDDYVRITSGLGANVPSTILIYPLTLENQTTGVIELGSFSPISNTDMEWMKSITEPIAMAIHSAQSRTRLQDLLTTTQNQSERLQEQQEELRQNNEELEERTQVLQESQAKLQTQQEEMEVQQEELRQTNETLEQQKMQLQEQKANIENKNIELERAQSIIQDKIKEVESASRYKSEFMANMSHELRTPLNSIILLSRLLADNKYGNLSEKQSKFAETVHSCGNDLLDLINEILDLAKVESGKMELHPQNLHLKMIAKKMEQFFLPTASEKKLKFDVTLAKDLPQHIYSDIQKAEQVIKNLLSNAFKFTEKGEVRLNIDWASNLKNTPNHMNPEQTIAFQVIDTGDGIPEDKESIVFEAFRQADGTTKRKYGGTGLGLSIAREFARILGGDIHLESTVGQGSTFTFFLPVKFKGVTLVDRKDLKTKEKEIFQPKKSNNADISARKPDSFQQKQILPSEPVTDDIQEQDIQKQDIQKQDIQKAQDPISKATTSEDKTLLIIEDDQNFSMYLNEMAAEKGFETMIASDGETGLEYAQEFKPDAIFLDVMLPGMDGWMVLEKIKGNESLRHIPVHFITCATPERQKEALKKGAVGYLNKPVDKKAIDNVFQHIEIYISKSIKNLLIVINDDVLNMSIVESLSDEDVLTASVSTAKEAYEMLSSATFDCMILDVDLPDMSGIQLLENIRNNQDIRQIPVIIFTQKSLSGEESRALEEYAQCIIYNESGSESFDRLMDESMLFLHQVKTRSTSPAVTKEQKSHDRDAMFKDKTILMVDDDMRNVFAVSSVLEEKGMDIIVADNGREALEQLNRNDTIDLIIMDMMMPEMDGYEAMRAIRKTKKYKDITILALTAKAMRGDRDRCIEAGANDYMSKPVEPDKLLSMLRVWLYQ</sequence>
<dbReference type="InterPro" id="IPR005467">
    <property type="entry name" value="His_kinase_dom"/>
</dbReference>
<dbReference type="SUPFAM" id="SSF52172">
    <property type="entry name" value="CheY-like"/>
    <property type="match status" value="3"/>
</dbReference>
<dbReference type="SMART" id="SM00065">
    <property type="entry name" value="GAF"/>
    <property type="match status" value="1"/>
</dbReference>
<feature type="transmembrane region" description="Helical" evidence="11">
    <location>
        <begin position="12"/>
        <end position="33"/>
    </location>
</feature>
<reference evidence="16" key="1">
    <citation type="submission" date="2012-11" db="EMBL/GenBank/DDBJ databases">
        <authorList>
            <person name="Lucero-Rivera Y.E."/>
            <person name="Tovar-Ramirez D."/>
        </authorList>
    </citation>
    <scope>NUCLEOTIDE SEQUENCE [LARGE SCALE GENOMIC DNA]</scope>
    <source>
        <strain evidence="16">Araruama</strain>
    </source>
</reference>
<evidence type="ECO:0000256" key="6">
    <source>
        <dbReference type="ARBA" id="ARBA00022777"/>
    </source>
</evidence>
<keyword evidence="9" id="KW-0175">Coiled coil</keyword>
<dbReference type="CDD" id="cd00156">
    <property type="entry name" value="REC"/>
    <property type="match status" value="1"/>
</dbReference>
<comment type="catalytic activity">
    <reaction evidence="1">
        <text>ATP + protein L-histidine = ADP + protein N-phospho-L-histidine.</text>
        <dbReference type="EC" id="2.7.13.3"/>
    </reaction>
</comment>
<dbReference type="SUPFAM" id="SSF47384">
    <property type="entry name" value="Homodimeric domain of signal transducing histidine kinase"/>
    <property type="match status" value="1"/>
</dbReference>
<feature type="domain" description="Response regulatory" evidence="13">
    <location>
        <begin position="1074"/>
        <end position="1190"/>
    </location>
</feature>
<dbReference type="PANTHER" id="PTHR45339:SF1">
    <property type="entry name" value="HYBRID SIGNAL TRANSDUCTION HISTIDINE KINASE J"/>
    <property type="match status" value="1"/>
</dbReference>
<dbReference type="SMART" id="SM00304">
    <property type="entry name" value="HAMP"/>
    <property type="match status" value="2"/>
</dbReference>
<dbReference type="Proteomes" id="UP000189670">
    <property type="component" value="Unassembled WGS sequence"/>
</dbReference>
<dbReference type="Gene3D" id="3.40.50.2300">
    <property type="match status" value="3"/>
</dbReference>
<dbReference type="SMART" id="SM00388">
    <property type="entry name" value="HisKA"/>
    <property type="match status" value="1"/>
</dbReference>
<dbReference type="InterPro" id="IPR004358">
    <property type="entry name" value="Sig_transdc_His_kin-like_C"/>
</dbReference>
<keyword evidence="7" id="KW-0902">Two-component regulatory system</keyword>
<dbReference type="InterPro" id="IPR003018">
    <property type="entry name" value="GAF"/>
</dbReference>
<gene>
    <name evidence="15" type="ORF">OMM_01625</name>
</gene>
<dbReference type="Gene3D" id="6.10.340.10">
    <property type="match status" value="1"/>
</dbReference>
<evidence type="ECO:0000259" key="13">
    <source>
        <dbReference type="PROSITE" id="PS50110"/>
    </source>
</evidence>
<evidence type="ECO:0000256" key="4">
    <source>
        <dbReference type="ARBA" id="ARBA00022553"/>
    </source>
</evidence>
<keyword evidence="6 15" id="KW-0418">Kinase</keyword>
<dbReference type="InterPro" id="IPR036890">
    <property type="entry name" value="HATPase_C_sf"/>
</dbReference>
<dbReference type="SMART" id="SM00387">
    <property type="entry name" value="HATPase_c"/>
    <property type="match status" value="1"/>
</dbReference>
<evidence type="ECO:0000256" key="8">
    <source>
        <dbReference type="PROSITE-ProRule" id="PRU00169"/>
    </source>
</evidence>
<comment type="subcellular location">
    <subcellularLocation>
        <location evidence="2">Membrane</location>
    </subcellularLocation>
</comment>
<protein>
    <recommendedName>
        <fullName evidence="3">histidine kinase</fullName>
        <ecNumber evidence="3">2.7.13.3</ecNumber>
    </recommendedName>
</protein>
<keyword evidence="4 8" id="KW-0597">Phosphoprotein</keyword>
<evidence type="ECO:0000256" key="7">
    <source>
        <dbReference type="ARBA" id="ARBA00023012"/>
    </source>
</evidence>
<evidence type="ECO:0000256" key="3">
    <source>
        <dbReference type="ARBA" id="ARBA00012438"/>
    </source>
</evidence>
<feature type="domain" description="HAMP" evidence="14">
    <location>
        <begin position="319"/>
        <end position="357"/>
    </location>
</feature>
<evidence type="ECO:0000256" key="5">
    <source>
        <dbReference type="ARBA" id="ARBA00022679"/>
    </source>
</evidence>
<evidence type="ECO:0000259" key="14">
    <source>
        <dbReference type="PROSITE" id="PS50885"/>
    </source>
</evidence>
<evidence type="ECO:0000256" key="11">
    <source>
        <dbReference type="SAM" id="Phobius"/>
    </source>
</evidence>
<dbReference type="InterPro" id="IPR003660">
    <property type="entry name" value="HAMP_dom"/>
</dbReference>
<dbReference type="PANTHER" id="PTHR45339">
    <property type="entry name" value="HYBRID SIGNAL TRANSDUCTION HISTIDINE KINASE J"/>
    <property type="match status" value="1"/>
</dbReference>
<dbReference type="Pfam" id="PF05227">
    <property type="entry name" value="CHASE3"/>
    <property type="match status" value="1"/>
</dbReference>
<evidence type="ECO:0000256" key="2">
    <source>
        <dbReference type="ARBA" id="ARBA00004370"/>
    </source>
</evidence>
<dbReference type="PROSITE" id="PS50110">
    <property type="entry name" value="RESPONSE_REGULATORY"/>
    <property type="match status" value="3"/>
</dbReference>
<dbReference type="EC" id="2.7.13.3" evidence="3"/>
<feature type="region of interest" description="Disordered" evidence="10">
    <location>
        <begin position="883"/>
        <end position="915"/>
    </location>
</feature>
<dbReference type="GO" id="GO:0000155">
    <property type="term" value="F:phosphorelay sensor kinase activity"/>
    <property type="evidence" value="ECO:0007669"/>
    <property type="project" value="InterPro"/>
</dbReference>
<dbReference type="CDD" id="cd19410">
    <property type="entry name" value="HK9-like_sensor"/>
    <property type="match status" value="1"/>
</dbReference>
<keyword evidence="11" id="KW-1133">Transmembrane helix</keyword>
<feature type="coiled-coil region" evidence="9">
    <location>
        <begin position="521"/>
        <end position="621"/>
    </location>
</feature>
<dbReference type="Gene3D" id="1.10.287.130">
    <property type="match status" value="1"/>
</dbReference>
<feature type="domain" description="Response regulatory" evidence="13">
    <location>
        <begin position="1222"/>
        <end position="1339"/>
    </location>
</feature>
<dbReference type="Pfam" id="PF02518">
    <property type="entry name" value="HATPase_c"/>
    <property type="match status" value="1"/>
</dbReference>
<dbReference type="InterPro" id="IPR003594">
    <property type="entry name" value="HATPase_dom"/>
</dbReference>
<dbReference type="InterPro" id="IPR003661">
    <property type="entry name" value="HisK_dim/P_dom"/>
</dbReference>
<evidence type="ECO:0000313" key="16">
    <source>
        <dbReference type="Proteomes" id="UP000189670"/>
    </source>
</evidence>
<feature type="domain" description="HAMP" evidence="14">
    <location>
        <begin position="268"/>
        <end position="318"/>
    </location>
</feature>
<dbReference type="PROSITE" id="PS50109">
    <property type="entry name" value="HIS_KIN"/>
    <property type="match status" value="1"/>
</dbReference>
<dbReference type="CDD" id="cd16922">
    <property type="entry name" value="HATPase_EvgS-ArcB-TorS-like"/>
    <property type="match status" value="1"/>
</dbReference>
<dbReference type="InterPro" id="IPR029016">
    <property type="entry name" value="GAF-like_dom_sf"/>
</dbReference>
<dbReference type="CDD" id="cd00082">
    <property type="entry name" value="HisKA"/>
    <property type="match status" value="1"/>
</dbReference>
<accession>A0A1V1PCQ4</accession>
<name>A0A1V1PCQ4_9BACT</name>
<dbReference type="Gene3D" id="3.30.565.10">
    <property type="entry name" value="Histidine kinase-like ATPase, C-terminal domain"/>
    <property type="match status" value="1"/>
</dbReference>
<keyword evidence="11" id="KW-0472">Membrane</keyword>
<dbReference type="CDD" id="cd06225">
    <property type="entry name" value="HAMP"/>
    <property type="match status" value="2"/>
</dbReference>
<feature type="modified residue" description="4-aspartylphosphate" evidence="8">
    <location>
        <position position="1123"/>
    </location>
</feature>